<reference evidence="2" key="1">
    <citation type="journal article" date="2015" name="Nature">
        <title>Complex archaea that bridge the gap between prokaryotes and eukaryotes.</title>
        <authorList>
            <person name="Spang A."/>
            <person name="Saw J.H."/>
            <person name="Jorgensen S.L."/>
            <person name="Zaremba-Niedzwiedzka K."/>
            <person name="Martijn J."/>
            <person name="Lind A.E."/>
            <person name="van Eijk R."/>
            <person name="Schleper C."/>
            <person name="Guy L."/>
            <person name="Ettema T.J."/>
        </authorList>
    </citation>
    <scope>NUCLEOTIDE SEQUENCE</scope>
</reference>
<dbReference type="InterPro" id="IPR006342">
    <property type="entry name" value="FkbM_mtfrase"/>
</dbReference>
<feature type="domain" description="Methyltransferase FkbM" evidence="1">
    <location>
        <begin position="67"/>
        <end position="191"/>
    </location>
</feature>
<gene>
    <name evidence="2" type="ORF">LCGC14_1374270</name>
</gene>
<dbReference type="Pfam" id="PF05050">
    <property type="entry name" value="Methyltransf_21"/>
    <property type="match status" value="1"/>
</dbReference>
<evidence type="ECO:0000259" key="1">
    <source>
        <dbReference type="Pfam" id="PF05050"/>
    </source>
</evidence>
<comment type="caution">
    <text evidence="2">The sequence shown here is derived from an EMBL/GenBank/DDBJ whole genome shotgun (WGS) entry which is preliminary data.</text>
</comment>
<dbReference type="SUPFAM" id="SSF53335">
    <property type="entry name" value="S-adenosyl-L-methionine-dependent methyltransferases"/>
    <property type="match status" value="1"/>
</dbReference>
<proteinExistence type="predicted"/>
<dbReference type="NCBIfam" id="TIGR01444">
    <property type="entry name" value="fkbM_fam"/>
    <property type="match status" value="1"/>
</dbReference>
<evidence type="ECO:0000313" key="2">
    <source>
        <dbReference type="EMBL" id="KKM77019.1"/>
    </source>
</evidence>
<dbReference type="InterPro" id="IPR029063">
    <property type="entry name" value="SAM-dependent_MTases_sf"/>
</dbReference>
<dbReference type="EMBL" id="LAZR01008709">
    <property type="protein sequence ID" value="KKM77019.1"/>
    <property type="molecule type" value="Genomic_DNA"/>
</dbReference>
<sequence length="235" mass="26680">MTVDNINAHVPWVCAEVVVKGTDIELKFPVDVAIGRELNRRGIWAPEMVQWLRNFVSSHEECGVLIIGAHIGEGTTVCARYSLDNAEVHSFEPHPELYKFLVHNTIKYPNVKTYNYAIGLTEGVQSLLCNTKNSGDNIIESIFSEYSASIDLTKERYSKISCEMRLLTSFDIDFSKIKLIKIDTQGMDRDIYLNIHNLFQPGTTMMFENTPLTAKFVREQSIKHELVDGDFVVSL</sequence>
<organism evidence="2">
    <name type="scientific">marine sediment metagenome</name>
    <dbReference type="NCBI Taxonomy" id="412755"/>
    <lineage>
        <taxon>unclassified sequences</taxon>
        <taxon>metagenomes</taxon>
        <taxon>ecological metagenomes</taxon>
    </lineage>
</organism>
<dbReference type="Gene3D" id="3.40.50.150">
    <property type="entry name" value="Vaccinia Virus protein VP39"/>
    <property type="match status" value="1"/>
</dbReference>
<name>A0A0F9K4I4_9ZZZZ</name>
<protein>
    <recommendedName>
        <fullName evidence="1">Methyltransferase FkbM domain-containing protein</fullName>
    </recommendedName>
</protein>
<accession>A0A0F9K4I4</accession>
<dbReference type="AlphaFoldDB" id="A0A0F9K4I4"/>